<evidence type="ECO:0000259" key="1">
    <source>
        <dbReference type="Pfam" id="PF02464"/>
    </source>
</evidence>
<reference evidence="2 3" key="1">
    <citation type="submission" date="2023-07" db="EMBL/GenBank/DDBJ databases">
        <title>Sequencing the genomes of 1000 actinobacteria strains.</title>
        <authorList>
            <person name="Klenk H.-P."/>
        </authorList>
    </citation>
    <scope>NUCLEOTIDE SEQUENCE [LARGE SCALE GENOMIC DNA]</scope>
    <source>
        <strain evidence="2 3">DSM 15539</strain>
    </source>
</reference>
<dbReference type="EC" id="3.5.1.42" evidence="2"/>
<keyword evidence="3" id="KW-1185">Reference proteome</keyword>
<feature type="domain" description="CinA C-terminal" evidence="1">
    <location>
        <begin position="13"/>
        <end position="158"/>
    </location>
</feature>
<dbReference type="Gene3D" id="3.90.950.20">
    <property type="entry name" value="CinA-like"/>
    <property type="match status" value="1"/>
</dbReference>
<dbReference type="GO" id="GO:0019159">
    <property type="term" value="F:nicotinamide-nucleotide amidase activity"/>
    <property type="evidence" value="ECO:0007669"/>
    <property type="project" value="UniProtKB-EC"/>
</dbReference>
<dbReference type="SUPFAM" id="SSF142433">
    <property type="entry name" value="CinA-like"/>
    <property type="match status" value="1"/>
</dbReference>
<name>A0ABU1T2D1_9ACTO</name>
<organism evidence="2 3">
    <name type="scientific">Arcanobacterium hippocoleae</name>
    <dbReference type="NCBI Taxonomy" id="149017"/>
    <lineage>
        <taxon>Bacteria</taxon>
        <taxon>Bacillati</taxon>
        <taxon>Actinomycetota</taxon>
        <taxon>Actinomycetes</taxon>
        <taxon>Actinomycetales</taxon>
        <taxon>Actinomycetaceae</taxon>
        <taxon>Arcanobacterium</taxon>
    </lineage>
</organism>
<evidence type="ECO:0000313" key="2">
    <source>
        <dbReference type="EMBL" id="MDR6939030.1"/>
    </source>
</evidence>
<keyword evidence="2" id="KW-0378">Hydrolase</keyword>
<protein>
    <submittedName>
        <fullName evidence="2">Nicotinamide-nucleotide amidase</fullName>
        <ecNumber evidence="2">3.5.1.42</ecNumber>
    </submittedName>
</protein>
<dbReference type="InterPro" id="IPR008136">
    <property type="entry name" value="CinA_C"/>
</dbReference>
<dbReference type="InterPro" id="IPR036653">
    <property type="entry name" value="CinA-like_C"/>
</dbReference>
<dbReference type="RefSeq" id="WP_309955327.1">
    <property type="nucleotide sequence ID" value="NZ_JAVDUJ010000001.1"/>
</dbReference>
<sequence length="164" mass="16676">MLFADEELSQQVASVIAQIRKRNATVSVAESLTGGLLAAAFVAVPGVSDIFCGGAVTYTNEMKIKVLGVDSELLACGGAVQAEVAAQMASGIAKLYGTEFAIATTGVAGPGASAGKAAGTVFIGVKTPDAVTVCEYHFSGDRQQVRMQSVAAAISLIFTEIVSK</sequence>
<evidence type="ECO:0000313" key="3">
    <source>
        <dbReference type="Proteomes" id="UP001266099"/>
    </source>
</evidence>
<proteinExistence type="predicted"/>
<dbReference type="Proteomes" id="UP001266099">
    <property type="component" value="Unassembled WGS sequence"/>
</dbReference>
<dbReference type="NCBIfam" id="TIGR00199">
    <property type="entry name" value="PncC_domain"/>
    <property type="match status" value="1"/>
</dbReference>
<dbReference type="EMBL" id="JAVDUJ010000001">
    <property type="protein sequence ID" value="MDR6939030.1"/>
    <property type="molecule type" value="Genomic_DNA"/>
</dbReference>
<dbReference type="Pfam" id="PF02464">
    <property type="entry name" value="CinA"/>
    <property type="match status" value="1"/>
</dbReference>
<comment type="caution">
    <text evidence="2">The sequence shown here is derived from an EMBL/GenBank/DDBJ whole genome shotgun (WGS) entry which is preliminary data.</text>
</comment>
<gene>
    <name evidence="2" type="ORF">J2S36_000573</name>
</gene>
<accession>A0ABU1T2D1</accession>